<sequence length="257" mass="28891">MNITSTQPLEPDLAEWYWSTPGSQRRIGFRECASLAFRLRKFPCELKKVYEKENDHYEPADVLEIYNQIQKLEHALHAYCRGTSRDDLLEDARVALMEGDIKAALVKTSNLQEKHYEATTALRSKVQEIKEIRAQLVQTEGAPGDPIPEVEVKKERSEVREEASRPRPGTGPAEGAAMKVLAEHHMSDEAVRALIQAGADKIRSVIQVDLDKLQAETDKRVQSDARLQEQVRELRRSLDAGSHENLSSCPAGPSVKP</sequence>
<feature type="region of interest" description="Disordered" evidence="1">
    <location>
        <begin position="138"/>
        <end position="174"/>
    </location>
</feature>
<dbReference type="EMBL" id="LFJN01000022">
    <property type="protein sequence ID" value="KPI37667.1"/>
    <property type="molecule type" value="Genomic_DNA"/>
</dbReference>
<reference evidence="2 3" key="1">
    <citation type="submission" date="2015-06" db="EMBL/GenBank/DDBJ databases">
        <title>Draft genome of the ant-associated black yeast Phialophora attae CBS 131958.</title>
        <authorList>
            <person name="Moreno L.F."/>
            <person name="Stielow B.J."/>
            <person name="de Hoog S."/>
            <person name="Vicente V.A."/>
            <person name="Weiss V.A."/>
            <person name="de Vries M."/>
            <person name="Cruz L.M."/>
            <person name="Souza E.M."/>
        </authorList>
    </citation>
    <scope>NUCLEOTIDE SEQUENCE [LARGE SCALE GENOMIC DNA]</scope>
    <source>
        <strain evidence="2 3">CBS 131958</strain>
    </source>
</reference>
<dbReference type="AlphaFoldDB" id="A0A0N1NYW3"/>
<feature type="compositionally biased region" description="Basic and acidic residues" evidence="1">
    <location>
        <begin position="233"/>
        <end position="242"/>
    </location>
</feature>
<keyword evidence="3" id="KW-1185">Reference proteome</keyword>
<name>A0A0N1NYW3_9EURO</name>
<feature type="compositionally biased region" description="Basic and acidic residues" evidence="1">
    <location>
        <begin position="150"/>
        <end position="165"/>
    </location>
</feature>
<dbReference type="Proteomes" id="UP000038010">
    <property type="component" value="Unassembled WGS sequence"/>
</dbReference>
<gene>
    <name evidence="2" type="ORF">AB675_113</name>
</gene>
<dbReference type="VEuPathDB" id="FungiDB:AB675_113"/>
<accession>A0A0N1NYW3</accession>
<comment type="caution">
    <text evidence="2">The sequence shown here is derived from an EMBL/GenBank/DDBJ whole genome shotgun (WGS) entry which is preliminary data.</text>
</comment>
<protein>
    <submittedName>
        <fullName evidence="2">Uncharacterized protein</fullName>
    </submittedName>
</protein>
<evidence type="ECO:0000313" key="2">
    <source>
        <dbReference type="EMBL" id="KPI37667.1"/>
    </source>
</evidence>
<feature type="region of interest" description="Disordered" evidence="1">
    <location>
        <begin position="233"/>
        <end position="257"/>
    </location>
</feature>
<organism evidence="2 3">
    <name type="scientific">Cyphellophora attinorum</name>
    <dbReference type="NCBI Taxonomy" id="1664694"/>
    <lineage>
        <taxon>Eukaryota</taxon>
        <taxon>Fungi</taxon>
        <taxon>Dikarya</taxon>
        <taxon>Ascomycota</taxon>
        <taxon>Pezizomycotina</taxon>
        <taxon>Eurotiomycetes</taxon>
        <taxon>Chaetothyriomycetidae</taxon>
        <taxon>Chaetothyriales</taxon>
        <taxon>Cyphellophoraceae</taxon>
        <taxon>Cyphellophora</taxon>
    </lineage>
</organism>
<proteinExistence type="predicted"/>
<evidence type="ECO:0000256" key="1">
    <source>
        <dbReference type="SAM" id="MobiDB-lite"/>
    </source>
</evidence>
<evidence type="ECO:0000313" key="3">
    <source>
        <dbReference type="Proteomes" id="UP000038010"/>
    </source>
</evidence>
<dbReference type="GeneID" id="28732011"/>
<dbReference type="RefSeq" id="XP_017997630.1">
    <property type="nucleotide sequence ID" value="XM_018140243.1"/>
</dbReference>